<reference evidence="3 4" key="1">
    <citation type="submission" date="2020-08" db="EMBL/GenBank/DDBJ databases">
        <title>Genomic Encyclopedia of Type Strains, Phase IV (KMG-IV): sequencing the most valuable type-strain genomes for metagenomic binning, comparative biology and taxonomic classification.</title>
        <authorList>
            <person name="Goeker M."/>
        </authorList>
    </citation>
    <scope>NUCLEOTIDE SEQUENCE [LARGE SCALE GENOMIC DNA]</scope>
    <source>
        <strain evidence="3 4">DSM 17245</strain>
    </source>
</reference>
<sequence>MAAVSVIFPVFFLLFLGGHARRRAWISHEQNEGAKRIALDILFPFLIYQVMVETNLEKGVFLEIIFLIFIWMLVYFLGGQLSKLLPGDFQEIAPFLCLTCEGGAVALPLYISVVGKSYTANLIPFDIAGILINFIFVPLILMNKSIGERKLLPFARKIFTSSFILAVLFGVCMNTSGLHQVLMQNTGLKAVFDNTMEALTVPIGSLILFSLGYSMKLHKGFLASLFTLAGIRLLFCGSIILLFFLLFKEQMQNRIFSFGVILYFLCPTGFPVPLQIKGLLQKEEQEEFVSAFISLFLLIALAAYALLVLFYPIV</sequence>
<evidence type="ECO:0000313" key="4">
    <source>
        <dbReference type="Proteomes" id="UP000522163"/>
    </source>
</evidence>
<dbReference type="AlphaFoldDB" id="A0A7W9SG54"/>
<evidence type="ECO:0000313" key="3">
    <source>
        <dbReference type="EMBL" id="MBB6041573.1"/>
    </source>
</evidence>
<feature type="transmembrane region" description="Helical" evidence="2">
    <location>
        <begin position="59"/>
        <end position="77"/>
    </location>
</feature>
<keyword evidence="2" id="KW-1133">Transmembrane helix</keyword>
<comment type="caution">
    <text evidence="3">The sequence shown here is derived from an EMBL/GenBank/DDBJ whole genome shotgun (WGS) entry which is preliminary data.</text>
</comment>
<protein>
    <submittedName>
        <fullName evidence="3">Uncharacterized protein</fullName>
    </submittedName>
</protein>
<feature type="transmembrane region" description="Helical" evidence="2">
    <location>
        <begin position="288"/>
        <end position="311"/>
    </location>
</feature>
<name>A0A7W9SG54_9FIRM</name>
<feature type="transmembrane region" description="Helical" evidence="2">
    <location>
        <begin position="123"/>
        <end position="142"/>
    </location>
</feature>
<gene>
    <name evidence="3" type="ORF">HNQ46_001556</name>
</gene>
<dbReference type="GeneID" id="85015099"/>
<evidence type="ECO:0000256" key="1">
    <source>
        <dbReference type="ARBA" id="ARBA00022448"/>
    </source>
</evidence>
<keyword evidence="2" id="KW-0812">Transmembrane</keyword>
<keyword evidence="2" id="KW-0472">Membrane</keyword>
<feature type="transmembrane region" description="Helical" evidence="2">
    <location>
        <begin position="154"/>
        <end position="175"/>
    </location>
</feature>
<dbReference type="PANTHER" id="PTHR36838">
    <property type="entry name" value="AUXIN EFFLUX CARRIER FAMILY PROTEIN"/>
    <property type="match status" value="1"/>
</dbReference>
<feature type="transmembrane region" description="Helical" evidence="2">
    <location>
        <begin position="92"/>
        <end position="111"/>
    </location>
</feature>
<feature type="transmembrane region" description="Helical" evidence="2">
    <location>
        <begin position="255"/>
        <end position="276"/>
    </location>
</feature>
<dbReference type="RefSeq" id="WP_183684169.1">
    <property type="nucleotide sequence ID" value="NZ_JACHHH010000007.1"/>
</dbReference>
<accession>A0A7W9SG54</accession>
<feature type="transmembrane region" description="Helical" evidence="2">
    <location>
        <begin position="221"/>
        <end position="246"/>
    </location>
</feature>
<dbReference type="PANTHER" id="PTHR36838:SF3">
    <property type="entry name" value="TRANSPORTER AUXIN EFFLUX CARRIER EC FAMILY"/>
    <property type="match status" value="1"/>
</dbReference>
<keyword evidence="1" id="KW-0813">Transport</keyword>
<proteinExistence type="predicted"/>
<dbReference type="Proteomes" id="UP000522163">
    <property type="component" value="Unassembled WGS sequence"/>
</dbReference>
<organism evidence="3 4">
    <name type="scientific">Oribacterium sinus</name>
    <dbReference type="NCBI Taxonomy" id="237576"/>
    <lineage>
        <taxon>Bacteria</taxon>
        <taxon>Bacillati</taxon>
        <taxon>Bacillota</taxon>
        <taxon>Clostridia</taxon>
        <taxon>Lachnospirales</taxon>
        <taxon>Lachnospiraceae</taxon>
        <taxon>Oribacterium</taxon>
    </lineage>
</organism>
<evidence type="ECO:0000256" key="2">
    <source>
        <dbReference type="SAM" id="Phobius"/>
    </source>
</evidence>
<dbReference type="EMBL" id="JACHHH010000007">
    <property type="protein sequence ID" value="MBB6041573.1"/>
    <property type="molecule type" value="Genomic_DNA"/>
</dbReference>
<feature type="transmembrane region" description="Helical" evidence="2">
    <location>
        <begin position="196"/>
        <end position="215"/>
    </location>
</feature>